<organism evidence="2 3">
    <name type="scientific">Trametes pubescens</name>
    <name type="common">White-rot fungus</name>
    <dbReference type="NCBI Taxonomy" id="154538"/>
    <lineage>
        <taxon>Eukaryota</taxon>
        <taxon>Fungi</taxon>
        <taxon>Dikarya</taxon>
        <taxon>Basidiomycota</taxon>
        <taxon>Agaricomycotina</taxon>
        <taxon>Agaricomycetes</taxon>
        <taxon>Polyporales</taxon>
        <taxon>Polyporaceae</taxon>
        <taxon>Trametes</taxon>
    </lineage>
</organism>
<name>A0A1M2V9Q9_TRAPU</name>
<evidence type="ECO:0000313" key="2">
    <source>
        <dbReference type="EMBL" id="OJT04344.1"/>
    </source>
</evidence>
<dbReference type="Proteomes" id="UP000184267">
    <property type="component" value="Unassembled WGS sequence"/>
</dbReference>
<feature type="region of interest" description="Disordered" evidence="1">
    <location>
        <begin position="27"/>
        <end position="71"/>
    </location>
</feature>
<sequence length="130" mass="13390">MEARDEAGDEGWGSTLCRLRARASSASASRLAGADGDEKEVLADGWRKDKEGEETESGAYSGDGASLSASSSSARVRVCGTVRIVCAGVLGVGDELGEERERGAWAVGSESSAGDWSGSVTRGEEGCVRE</sequence>
<keyword evidence="3" id="KW-1185">Reference proteome</keyword>
<gene>
    <name evidence="2" type="ORF">TRAPUB_4978</name>
</gene>
<accession>A0A1M2V9Q9</accession>
<comment type="caution">
    <text evidence="2">The sequence shown here is derived from an EMBL/GenBank/DDBJ whole genome shotgun (WGS) entry which is preliminary data.</text>
</comment>
<feature type="compositionally biased region" description="Polar residues" evidence="1">
    <location>
        <begin position="109"/>
        <end position="120"/>
    </location>
</feature>
<feature type="compositionally biased region" description="Basic and acidic residues" evidence="1">
    <location>
        <begin position="39"/>
        <end position="51"/>
    </location>
</feature>
<feature type="compositionally biased region" description="Low complexity" evidence="1">
    <location>
        <begin position="57"/>
        <end position="71"/>
    </location>
</feature>
<evidence type="ECO:0000256" key="1">
    <source>
        <dbReference type="SAM" id="MobiDB-lite"/>
    </source>
</evidence>
<evidence type="ECO:0000313" key="3">
    <source>
        <dbReference type="Proteomes" id="UP000184267"/>
    </source>
</evidence>
<dbReference type="AlphaFoldDB" id="A0A1M2V9Q9"/>
<protein>
    <submittedName>
        <fullName evidence="2">Uncharacterized protein</fullName>
    </submittedName>
</protein>
<proteinExistence type="predicted"/>
<feature type="region of interest" description="Disordered" evidence="1">
    <location>
        <begin position="103"/>
        <end position="130"/>
    </location>
</feature>
<reference evidence="2 3" key="1">
    <citation type="submission" date="2016-10" db="EMBL/GenBank/DDBJ databases">
        <title>Genome sequence of the basidiomycete white-rot fungus Trametes pubescens.</title>
        <authorList>
            <person name="Makela M.R."/>
            <person name="Granchi Z."/>
            <person name="Peng M."/>
            <person name="De Vries R.P."/>
            <person name="Grigoriev I."/>
            <person name="Riley R."/>
            <person name="Hilden K."/>
        </authorList>
    </citation>
    <scope>NUCLEOTIDE SEQUENCE [LARGE SCALE GENOMIC DNA]</scope>
    <source>
        <strain evidence="2 3">FBCC735</strain>
    </source>
</reference>
<dbReference type="EMBL" id="MNAD01001548">
    <property type="protein sequence ID" value="OJT04344.1"/>
    <property type="molecule type" value="Genomic_DNA"/>
</dbReference>